<feature type="transmembrane region" description="Helical" evidence="1">
    <location>
        <begin position="12"/>
        <end position="31"/>
    </location>
</feature>
<feature type="transmembrane region" description="Helical" evidence="1">
    <location>
        <begin position="204"/>
        <end position="228"/>
    </location>
</feature>
<keyword evidence="3" id="KW-1185">Reference proteome</keyword>
<feature type="transmembrane region" description="Helical" evidence="1">
    <location>
        <begin position="234"/>
        <end position="258"/>
    </location>
</feature>
<evidence type="ECO:0000313" key="2">
    <source>
        <dbReference type="EMBL" id="TMW61122.1"/>
    </source>
</evidence>
<feature type="transmembrane region" description="Helical" evidence="1">
    <location>
        <begin position="89"/>
        <end position="107"/>
    </location>
</feature>
<keyword evidence="1" id="KW-1133">Transmembrane helix</keyword>
<feature type="transmembrane region" description="Helical" evidence="1">
    <location>
        <begin position="52"/>
        <end position="74"/>
    </location>
</feature>
<dbReference type="EMBL" id="SPLM01000077">
    <property type="protein sequence ID" value="TMW61122.1"/>
    <property type="molecule type" value="Genomic_DNA"/>
</dbReference>
<dbReference type="PANTHER" id="PTHR33876">
    <property type="entry name" value="UNNAMED PRODUCT"/>
    <property type="match status" value="1"/>
</dbReference>
<comment type="caution">
    <text evidence="2">The sequence shown here is derived from an EMBL/GenBank/DDBJ whole genome shotgun (WGS) entry which is preliminary data.</text>
</comment>
<proteinExistence type="predicted"/>
<sequence>MGQIDESLANASLWTVIGTGLLLGIVHVITGPDHLSALIVLSAGSSWRSCQLGMRWGLGHSTGLILVTAIFLAVDQNINLDDVGQYCDFIIGLLMMGLGLWGFRYYWKIRKDYKEKQVVAEIQRIQIQTDVPVSPHSPYQLETPQPVAMENGYAHAHGHAHGHPLPYVHKESFDETIVTKKCCFGMCNAPSSDIKNKHTAHWTAFAYGIAHGLAGTGGVLGVLPAVVLNEWGRSSAYILSFCIASIFIMGLFAAVYGEVTGRLVKVSDRLLYRVGLFSASVSIAVGVLWIILVSTGTLDVVFG</sequence>
<organism evidence="2 3">
    <name type="scientific">Pythium oligandrum</name>
    <name type="common">Mycoparasitic fungus</name>
    <dbReference type="NCBI Taxonomy" id="41045"/>
    <lineage>
        <taxon>Eukaryota</taxon>
        <taxon>Sar</taxon>
        <taxon>Stramenopiles</taxon>
        <taxon>Oomycota</taxon>
        <taxon>Peronosporomycetes</taxon>
        <taxon>Pythiales</taxon>
        <taxon>Pythiaceae</taxon>
        <taxon>Pythium</taxon>
    </lineage>
</organism>
<reference evidence="2" key="1">
    <citation type="submission" date="2019-03" db="EMBL/GenBank/DDBJ databases">
        <title>Long read genome sequence of the mycoparasitic Pythium oligandrum ATCC 38472 isolated from sugarbeet rhizosphere.</title>
        <authorList>
            <person name="Gaulin E."/>
        </authorList>
    </citation>
    <scope>NUCLEOTIDE SEQUENCE</scope>
    <source>
        <strain evidence="2">ATCC 38472_TT</strain>
    </source>
</reference>
<dbReference type="InterPro" id="IPR052776">
    <property type="entry name" value="Chloro_ReproSupport/MetalTrans"/>
</dbReference>
<keyword evidence="1" id="KW-0472">Membrane</keyword>
<dbReference type="Proteomes" id="UP000794436">
    <property type="component" value="Unassembled WGS sequence"/>
</dbReference>
<evidence type="ECO:0000313" key="3">
    <source>
        <dbReference type="Proteomes" id="UP000794436"/>
    </source>
</evidence>
<evidence type="ECO:0000256" key="1">
    <source>
        <dbReference type="SAM" id="Phobius"/>
    </source>
</evidence>
<name>A0A8K1CFA3_PYTOL</name>
<accession>A0A8K1CFA3</accession>
<protein>
    <submittedName>
        <fullName evidence="2">Uncharacterized protein</fullName>
    </submittedName>
</protein>
<gene>
    <name evidence="2" type="ORF">Poli38472_013585</name>
</gene>
<dbReference type="OrthoDB" id="669460at2759"/>
<feature type="transmembrane region" description="Helical" evidence="1">
    <location>
        <begin position="270"/>
        <end position="292"/>
    </location>
</feature>
<dbReference type="AlphaFoldDB" id="A0A8K1CFA3"/>
<dbReference type="PANTHER" id="PTHR33876:SF4">
    <property type="entry name" value="CHLOROPLAST PROTEIN FOR GROWTH AND FERTILITY 2"/>
    <property type="match status" value="1"/>
</dbReference>
<keyword evidence="1" id="KW-0812">Transmembrane</keyword>